<dbReference type="RefSeq" id="WP_013332959.1">
    <property type="nucleotide sequence ID" value="NC_014532.2"/>
</dbReference>
<dbReference type="EMBL" id="FN869568">
    <property type="protein sequence ID" value="CBV43087.1"/>
    <property type="molecule type" value="Genomic_DNA"/>
</dbReference>
<dbReference type="SUPFAM" id="SSF53822">
    <property type="entry name" value="Periplasmic binding protein-like I"/>
    <property type="match status" value="1"/>
</dbReference>
<dbReference type="Pfam" id="PF00356">
    <property type="entry name" value="LacI"/>
    <property type="match status" value="1"/>
</dbReference>
<dbReference type="GO" id="GO:0003700">
    <property type="term" value="F:DNA-binding transcription factor activity"/>
    <property type="evidence" value="ECO:0007669"/>
    <property type="project" value="TreeGrafter"/>
</dbReference>
<dbReference type="Pfam" id="PF13377">
    <property type="entry name" value="Peripla_BP_3"/>
    <property type="match status" value="1"/>
</dbReference>
<dbReference type="HOGENOM" id="CLU_037628_6_1_6"/>
<dbReference type="GeneID" id="91010572"/>
<dbReference type="Gene3D" id="3.40.50.2300">
    <property type="match status" value="2"/>
</dbReference>
<dbReference type="EMBL" id="CP139472">
    <property type="protein sequence ID" value="WPU45659.1"/>
    <property type="molecule type" value="Genomic_DNA"/>
</dbReference>
<dbReference type="STRING" id="768066.HELO_3203"/>
<sequence>MTNIRKVAELADVSVATVSRTLKTPDIVSPETRDRVLAAVEQAGYRPNMMAVQFRSQRTRNLVVLVPTIANTFFARVIGGIQEAAQRRGYGILLCNTLGDERTEQAYAGMVSTRQADGLIQLRAYDPFTSLNGESRPPMVNACEVLDEAPCPTVKLDNRAAARTVTEHLLSLGHRRIGMIKGPRNSPLTRDRLLGFQDALAAAGLTPDKSLWCPGDFTPPSGHRAAGDLLARTDPPTAIFCENDEMAMGAMRRIREAGLRVPEDISVAGFDDIAFASFCDPSLTTIAQPAEEFGHEAVSLLLDIIDDRDGAADRHRIMPFELVVRESTGRVV</sequence>
<dbReference type="InterPro" id="IPR000843">
    <property type="entry name" value="HTH_LacI"/>
</dbReference>
<evidence type="ECO:0000259" key="4">
    <source>
        <dbReference type="PROSITE" id="PS50932"/>
    </source>
</evidence>
<dbReference type="KEGG" id="hel:HELO_3203"/>
<reference evidence="5" key="1">
    <citation type="journal article" date="2010" name="Environ. Microbiol.">
        <title>A blueprint of ectoine metabolism from the genome of the industrial producer Halomonas elongata DSM 2581(T).</title>
        <authorList>
            <person name="Schwibbert K."/>
            <person name="Marin-Sanguino A."/>
            <person name="Bagyan I."/>
            <person name="Heidrich G."/>
            <person name="Lentzen G."/>
            <person name="Seitz H."/>
            <person name="Rampp M."/>
            <person name="Schuster S.C."/>
            <person name="Klenk H.P."/>
            <person name="Pfeiffer F."/>
            <person name="Oesterhelt D."/>
            <person name="Kunte H.J."/>
        </authorList>
    </citation>
    <scope>NUCLEOTIDE SEQUENCE</scope>
    <source>
        <strain evidence="5">Type strain: DSM 2581</strain>
    </source>
</reference>
<dbReference type="GO" id="GO:0000976">
    <property type="term" value="F:transcription cis-regulatory region binding"/>
    <property type="evidence" value="ECO:0007669"/>
    <property type="project" value="TreeGrafter"/>
</dbReference>
<dbReference type="InterPro" id="IPR028082">
    <property type="entry name" value="Peripla_BP_I"/>
</dbReference>
<dbReference type="PANTHER" id="PTHR30146:SF109">
    <property type="entry name" value="HTH-TYPE TRANSCRIPTIONAL REGULATOR GALS"/>
    <property type="match status" value="1"/>
</dbReference>
<dbReference type="Gene3D" id="1.10.260.40">
    <property type="entry name" value="lambda repressor-like DNA-binding domains"/>
    <property type="match status" value="1"/>
</dbReference>
<evidence type="ECO:0000256" key="3">
    <source>
        <dbReference type="ARBA" id="ARBA00023163"/>
    </source>
</evidence>
<keyword evidence="3" id="KW-0804">Transcription</keyword>
<keyword evidence="2 6" id="KW-0238">DNA-binding</keyword>
<reference evidence="5" key="2">
    <citation type="submission" date="2010-05" db="EMBL/GenBank/DDBJ databases">
        <title>Revision and reannotation of the Halomonas elongata DSM 2581(T) genome.</title>
        <authorList>
            <person name="Pfeiffer F."/>
            <person name="Bagyan I."/>
            <person name="Alfaro-Espinoza G."/>
            <person name="Zamora-Lagos M.A."/>
            <person name="Habermann B."/>
            <person name="Oesterhelt D."/>
            <person name="Kunte H.J."/>
        </authorList>
    </citation>
    <scope>NUCLEOTIDE SEQUENCE</scope>
    <source>
        <strain evidence="5">Type strain: DSM 2581</strain>
    </source>
</reference>
<dbReference type="Proteomes" id="UP000008707">
    <property type="component" value="Chromosome"/>
</dbReference>
<dbReference type="InterPro" id="IPR010982">
    <property type="entry name" value="Lambda_DNA-bd_dom_sf"/>
</dbReference>
<dbReference type="eggNOG" id="COG1609">
    <property type="taxonomic scope" value="Bacteria"/>
</dbReference>
<dbReference type="PANTHER" id="PTHR30146">
    <property type="entry name" value="LACI-RELATED TRANSCRIPTIONAL REPRESSOR"/>
    <property type="match status" value="1"/>
</dbReference>
<name>E1V5D2_HALED</name>
<evidence type="ECO:0000313" key="5">
    <source>
        <dbReference type="EMBL" id="CBV43087.1"/>
    </source>
</evidence>
<reference evidence="6 8" key="4">
    <citation type="submission" date="2023-11" db="EMBL/GenBank/DDBJ databases">
        <title>MicrobeMod: A computational toolkit for identifying prokaryotic methylation and restriction-modification with nanopore sequencing.</title>
        <authorList>
            <person name="Crits-Christoph A."/>
            <person name="Kang S.C."/>
            <person name="Lee H."/>
            <person name="Ostrov N."/>
        </authorList>
    </citation>
    <scope>NUCLEOTIDE SEQUENCE [LARGE SCALE GENOMIC DNA]</scope>
    <source>
        <strain evidence="6 8">ATCC 33173</strain>
    </source>
</reference>
<gene>
    <name evidence="5" type="primary">cytR</name>
    <name evidence="5" type="ordered locus">HELO_3203</name>
    <name evidence="6" type="ORF">SR933_10320</name>
</gene>
<proteinExistence type="predicted"/>
<dbReference type="CDD" id="cd01392">
    <property type="entry name" value="HTH_LacI"/>
    <property type="match status" value="1"/>
</dbReference>
<dbReference type="Proteomes" id="UP001322512">
    <property type="component" value="Chromosome"/>
</dbReference>
<evidence type="ECO:0000313" key="6">
    <source>
        <dbReference type="EMBL" id="WPU45659.1"/>
    </source>
</evidence>
<dbReference type="OrthoDB" id="6619319at2"/>
<dbReference type="PROSITE" id="PS50932">
    <property type="entry name" value="HTH_LACI_2"/>
    <property type="match status" value="1"/>
</dbReference>
<organism evidence="5 7">
    <name type="scientific">Halomonas elongata (strain ATCC 33173 / DSM 2581 / NBRC 15536 / NCIMB 2198 / 1H9)</name>
    <dbReference type="NCBI Taxonomy" id="768066"/>
    <lineage>
        <taxon>Bacteria</taxon>
        <taxon>Pseudomonadati</taxon>
        <taxon>Pseudomonadota</taxon>
        <taxon>Gammaproteobacteria</taxon>
        <taxon>Oceanospirillales</taxon>
        <taxon>Halomonadaceae</taxon>
        <taxon>Halomonas</taxon>
    </lineage>
</organism>
<dbReference type="InterPro" id="IPR046335">
    <property type="entry name" value="LacI/GalR-like_sensor"/>
</dbReference>
<dbReference type="AlphaFoldDB" id="E1V5D2"/>
<evidence type="ECO:0000313" key="8">
    <source>
        <dbReference type="Proteomes" id="UP001322512"/>
    </source>
</evidence>
<evidence type="ECO:0000256" key="1">
    <source>
        <dbReference type="ARBA" id="ARBA00023015"/>
    </source>
</evidence>
<dbReference type="SMART" id="SM00354">
    <property type="entry name" value="HTH_LACI"/>
    <property type="match status" value="1"/>
</dbReference>
<evidence type="ECO:0000256" key="2">
    <source>
        <dbReference type="ARBA" id="ARBA00023125"/>
    </source>
</evidence>
<evidence type="ECO:0000313" key="7">
    <source>
        <dbReference type="Proteomes" id="UP000008707"/>
    </source>
</evidence>
<keyword evidence="1" id="KW-0805">Transcription regulation</keyword>
<dbReference type="SUPFAM" id="SSF47413">
    <property type="entry name" value="lambda repressor-like DNA-binding domains"/>
    <property type="match status" value="1"/>
</dbReference>
<keyword evidence="8" id="KW-1185">Reference proteome</keyword>
<feature type="domain" description="HTH lacI-type" evidence="4">
    <location>
        <begin position="2"/>
        <end position="56"/>
    </location>
</feature>
<protein>
    <submittedName>
        <fullName evidence="6">LacI family DNA-binding transcriptional regulator</fullName>
    </submittedName>
    <submittedName>
        <fullName evidence="5">LacI family transcription regulator CytR</fullName>
    </submittedName>
</protein>
<accession>E1V5D2</accession>
<reference evidence="7" key="3">
    <citation type="journal article" date="2011" name="Environ. Microbiol.">
        <title>A blueprint of ectoine metabolism from the genome of the industrial producer Halomonas elongata DSM 2581(T).</title>
        <authorList>
            <person name="Schwibbert K."/>
            <person name="Marin-Sanguino A."/>
            <person name="Bagyan I."/>
            <person name="Heidrich G."/>
            <person name="Lentzen G."/>
            <person name="Seitz H."/>
            <person name="Rampp M."/>
            <person name="Schuster S.C."/>
            <person name="Klenk H.P."/>
            <person name="Pfeiffer F."/>
            <person name="Oesterhelt D."/>
            <person name="Kunte H.J."/>
        </authorList>
    </citation>
    <scope>NUCLEOTIDE SEQUENCE [LARGE SCALE GENOMIC DNA]</scope>
    <source>
        <strain evidence="7">ATCC 33173 / DSM 2581 / NBRC 15536 / NCIMB 2198 / 1H9</strain>
    </source>
</reference>
<dbReference type="CDD" id="cd06284">
    <property type="entry name" value="PBP1_LacI-like"/>
    <property type="match status" value="1"/>
</dbReference>